<feature type="compositionally biased region" description="Polar residues" evidence="1">
    <location>
        <begin position="59"/>
        <end position="68"/>
    </location>
</feature>
<reference evidence="2 3" key="1">
    <citation type="submission" date="2020-10" db="EMBL/GenBank/DDBJ databases">
        <authorList>
            <person name="Sedaghatjoo S."/>
        </authorList>
    </citation>
    <scope>NUCLEOTIDE SEQUENCE [LARGE SCALE GENOMIC DNA]</scope>
    <source>
        <strain evidence="2 3">LLFL</strain>
    </source>
</reference>
<feature type="region of interest" description="Disordered" evidence="1">
    <location>
        <begin position="550"/>
        <end position="573"/>
    </location>
</feature>
<feature type="compositionally biased region" description="Low complexity" evidence="1">
    <location>
        <begin position="1134"/>
        <end position="1145"/>
    </location>
</feature>
<feature type="region of interest" description="Disordered" evidence="1">
    <location>
        <begin position="146"/>
        <end position="241"/>
    </location>
</feature>
<feature type="region of interest" description="Disordered" evidence="1">
    <location>
        <begin position="49"/>
        <end position="68"/>
    </location>
</feature>
<gene>
    <name evidence="2" type="ORF">JKILLFL_G3721</name>
</gene>
<feature type="compositionally biased region" description="Polar residues" evidence="1">
    <location>
        <begin position="777"/>
        <end position="789"/>
    </location>
</feature>
<feature type="region of interest" description="Disordered" evidence="1">
    <location>
        <begin position="589"/>
        <end position="618"/>
    </location>
</feature>
<accession>A0A9N8L7Q1</accession>
<feature type="compositionally biased region" description="Basic and acidic residues" evidence="1">
    <location>
        <begin position="1078"/>
        <end position="1091"/>
    </location>
</feature>
<comment type="caution">
    <text evidence="2">The sequence shown here is derived from an EMBL/GenBank/DDBJ whole genome shotgun (WGS) entry which is preliminary data.</text>
</comment>
<feature type="compositionally biased region" description="Polar residues" evidence="1">
    <location>
        <begin position="1211"/>
        <end position="1231"/>
    </location>
</feature>
<evidence type="ECO:0000313" key="2">
    <source>
        <dbReference type="EMBL" id="CAD6898489.1"/>
    </source>
</evidence>
<proteinExistence type="predicted"/>
<feature type="compositionally biased region" description="Polar residues" evidence="1">
    <location>
        <begin position="80"/>
        <end position="103"/>
    </location>
</feature>
<feature type="region of interest" description="Disordered" evidence="1">
    <location>
        <begin position="80"/>
        <end position="112"/>
    </location>
</feature>
<organism evidence="2 3">
    <name type="scientific">Tilletia laevis</name>
    <dbReference type="NCBI Taxonomy" id="157183"/>
    <lineage>
        <taxon>Eukaryota</taxon>
        <taxon>Fungi</taxon>
        <taxon>Dikarya</taxon>
        <taxon>Basidiomycota</taxon>
        <taxon>Ustilaginomycotina</taxon>
        <taxon>Exobasidiomycetes</taxon>
        <taxon>Tilletiales</taxon>
        <taxon>Tilletiaceae</taxon>
        <taxon>Tilletia</taxon>
    </lineage>
</organism>
<feature type="compositionally biased region" description="Polar residues" evidence="1">
    <location>
        <begin position="222"/>
        <end position="241"/>
    </location>
</feature>
<dbReference type="AlphaFoldDB" id="A0A9N8L7Q1"/>
<feature type="region of interest" description="Disordered" evidence="1">
    <location>
        <begin position="353"/>
        <end position="379"/>
    </location>
</feature>
<sequence>MFRSKIAEGKVAYPLTSFDAPFSSASTFSDRKGADRTWQSGASWRLVTPSKHSEPFGSTPDTSISESDFTGHQVMNSAAKTVTGGRNLTPSRSSNSTHHLNSKPSHDHIRLSPLRNRATSVAYMGSNVGPVDFAVVDSLRNGVPGSKAINGGNGLVASLPPQADASMSPFDSRGSLSSPSDEKGGSKLPKSPGTSRIAKLRAAWSPKPKITALPGGPDLPSLNPNQKQRGSKTFSVVPSRSKQRVSLGNIGSPVLTRFTTLNEHGEVVNYEPTSTGMVPLGNVIPLTTLEAAGKKSTQIGTGMVSSSNEGNHFPTAVHHSVASLRAYHDENFGVSPKSSGSNLRSMRHASIDGMTRSKSPETFESPRPAPMSPQASVRSPLARFRAVRERSATQGAYSSSAKDFFALPRTSADGVDSRLFAGRAGHTALDPVAELQGTESGANHQQAVQQARSQLLAPVVLEKPAMPSALSAILAIPSPMETERSQHVGADEPHTSLPTMWSQGTDISGYTASSESGLPVPDALGLVLSGSTRSENTLEMDSTATLDQISDSSLPYTSQGTPTMESTPSTLATACSPTSPRFCGGDHTFGSTAPRSPVHRRKVHIRDPSPPAESPSLDQILPDVELSTFGTPMPDADFESELVQAEARRQQRASSLFGNNMLGLSALSMPLEAGFGFKTASEYDGSEAASPLDSVRPPTATAAHHSMNGSEMSRVSTASTGTAARFQKKYMFEKVASPEQHRLLLEEEEWSCRGLQHEAAGQLFPLPPGDSMGNLVSRFSMSDDSQSGDHNCPSIYEVSSVEGSADGFERSSDDDNDDDHDHDDGSSGGSQPLAQSNSGWEGGSERAIFGLYADSNQGHSDTQRTSDFSPDSVIDKLSKRDTVESLLVRATNLLTDRAVPHNRLAENPIAASNFPPATTSGRDELDVDAELITEGLEPVGPADPITGIVTYQLKWKVVIRTRNGQKTAQQSSGICKVVSGVSSVSSPATTNVSLPSLQTPEHHALGLMSPSPATASLHLSNDGMAAEPGFQYSSQDFANPFNLGQRLRSSTAESVQGTDAHHPTLHLHAASYPSSRSTSEDHGDNYQHGDDSMDITSSPRSPVFLPKPLLLVQNTDTRTTSSRKRFDSNAEYISSPASKASSEFSRPSIGRDGRSVTSSPAMDMSVSRRRQLSYISIGRGSSSFDRSRAPSGSRSPYLSSTPIYVEDASVTPRSNNFSQCDQPRVQTPSLSTASGRLAAITGL</sequence>
<keyword evidence="3" id="KW-1185">Reference proteome</keyword>
<evidence type="ECO:0000313" key="3">
    <source>
        <dbReference type="Proteomes" id="UP000836404"/>
    </source>
</evidence>
<feature type="compositionally biased region" description="Polar residues" evidence="1">
    <location>
        <begin position="1179"/>
        <end position="1202"/>
    </location>
</feature>
<dbReference type="EMBL" id="CAJHJF010000194">
    <property type="protein sequence ID" value="CAD6898489.1"/>
    <property type="molecule type" value="Genomic_DNA"/>
</dbReference>
<name>A0A9N8L7Q1_9BASI</name>
<protein>
    <submittedName>
        <fullName evidence="2">Uncharacterized protein</fullName>
    </submittedName>
</protein>
<dbReference type="Proteomes" id="UP000836404">
    <property type="component" value="Unassembled WGS sequence"/>
</dbReference>
<feature type="region of interest" description="Disordered" evidence="1">
    <location>
        <begin position="1071"/>
        <end position="1231"/>
    </location>
</feature>
<feature type="region of interest" description="Disordered" evidence="1">
    <location>
        <begin position="775"/>
        <end position="841"/>
    </location>
</feature>
<feature type="region of interest" description="Disordered" evidence="1">
    <location>
        <begin position="687"/>
        <end position="715"/>
    </location>
</feature>
<evidence type="ECO:0000256" key="1">
    <source>
        <dbReference type="SAM" id="MobiDB-lite"/>
    </source>
</evidence>